<dbReference type="EMBL" id="LAZR01033284">
    <property type="protein sequence ID" value="KKL48544.1"/>
    <property type="molecule type" value="Genomic_DNA"/>
</dbReference>
<organism evidence="1">
    <name type="scientific">marine sediment metagenome</name>
    <dbReference type="NCBI Taxonomy" id="412755"/>
    <lineage>
        <taxon>unclassified sequences</taxon>
        <taxon>metagenomes</taxon>
        <taxon>ecological metagenomes</taxon>
    </lineage>
</organism>
<evidence type="ECO:0000313" key="1">
    <source>
        <dbReference type="EMBL" id="KKL48544.1"/>
    </source>
</evidence>
<protein>
    <submittedName>
        <fullName evidence="1">Uncharacterized protein</fullName>
    </submittedName>
</protein>
<sequence>MLHSTHRSKKPKKGLGAAALITGGLQLGGTLISSIMQKRLLEKQNQLALDANVKAINVGAAGDAEEYSNYIANHPELVHGTRKEIQALGDDGTDAITKDMGLITAGTHESGNDLERDVDFVEGGEIIQGNRTFSNRIEAFTPAQFSASMGVVLDEISRISNHATGAAKGELDRLSVKITKKVDGILQAQEAIKDQYGFTVDEDGQVDSSFSSSTGNLNMDKPQLALGSGKAIEILRHGSVRGHALTSAQQRFFGFIAG</sequence>
<feature type="non-terminal residue" evidence="1">
    <location>
        <position position="258"/>
    </location>
</feature>
<dbReference type="AlphaFoldDB" id="A0A0F9CHE9"/>
<gene>
    <name evidence="1" type="ORF">LCGC14_2324460</name>
</gene>
<accession>A0A0F9CHE9</accession>
<name>A0A0F9CHE9_9ZZZZ</name>
<reference evidence="1" key="1">
    <citation type="journal article" date="2015" name="Nature">
        <title>Complex archaea that bridge the gap between prokaryotes and eukaryotes.</title>
        <authorList>
            <person name="Spang A."/>
            <person name="Saw J.H."/>
            <person name="Jorgensen S.L."/>
            <person name="Zaremba-Niedzwiedzka K."/>
            <person name="Martijn J."/>
            <person name="Lind A.E."/>
            <person name="van Eijk R."/>
            <person name="Schleper C."/>
            <person name="Guy L."/>
            <person name="Ettema T.J."/>
        </authorList>
    </citation>
    <scope>NUCLEOTIDE SEQUENCE</scope>
</reference>
<proteinExistence type="predicted"/>
<comment type="caution">
    <text evidence="1">The sequence shown here is derived from an EMBL/GenBank/DDBJ whole genome shotgun (WGS) entry which is preliminary data.</text>
</comment>